<protein>
    <recommendedName>
        <fullName evidence="3">WLM domain-containing protein</fullName>
    </recommendedName>
</protein>
<sequence length="195" mass="22816">MNDWFGYFIILFVIGFIIKIYFESEMFHLKCIVSDEDGNTYCVRETPKLELVADLLARTTEKLKQLVEYVKEEYPNRENVKRLAEKFNPRKISETLPTSKYTAYSENKGEKLAFCTTTTKEGSKLIDENTLAFVAVHELGHVMTESVGHTKEFWQNFKFLLKNAVKIGIYEPIDYKKKPKNYCGMKITDNPYYDL</sequence>
<keyword evidence="1" id="KW-1133">Transmembrane helix</keyword>
<organism evidence="2">
    <name type="scientific">viral metagenome</name>
    <dbReference type="NCBI Taxonomy" id="1070528"/>
    <lineage>
        <taxon>unclassified sequences</taxon>
        <taxon>metagenomes</taxon>
        <taxon>organismal metagenomes</taxon>
    </lineage>
</organism>
<keyword evidence="1" id="KW-0812">Transmembrane</keyword>
<feature type="transmembrane region" description="Helical" evidence="1">
    <location>
        <begin position="6"/>
        <end position="22"/>
    </location>
</feature>
<proteinExistence type="predicted"/>
<dbReference type="AlphaFoldDB" id="A0A6C0KFJ5"/>
<keyword evidence="1" id="KW-0472">Membrane</keyword>
<evidence type="ECO:0000313" key="2">
    <source>
        <dbReference type="EMBL" id="QHU15098.1"/>
    </source>
</evidence>
<evidence type="ECO:0000256" key="1">
    <source>
        <dbReference type="SAM" id="Phobius"/>
    </source>
</evidence>
<dbReference type="EMBL" id="MN740849">
    <property type="protein sequence ID" value="QHU15098.1"/>
    <property type="molecule type" value="Genomic_DNA"/>
</dbReference>
<evidence type="ECO:0008006" key="3">
    <source>
        <dbReference type="Google" id="ProtNLM"/>
    </source>
</evidence>
<accession>A0A6C0KFJ5</accession>
<reference evidence="2" key="1">
    <citation type="journal article" date="2020" name="Nature">
        <title>Giant virus diversity and host interactions through global metagenomics.</title>
        <authorList>
            <person name="Schulz F."/>
            <person name="Roux S."/>
            <person name="Paez-Espino D."/>
            <person name="Jungbluth S."/>
            <person name="Walsh D.A."/>
            <person name="Denef V.J."/>
            <person name="McMahon K.D."/>
            <person name="Konstantinidis K.T."/>
            <person name="Eloe-Fadrosh E.A."/>
            <person name="Kyrpides N.C."/>
            <person name="Woyke T."/>
        </authorList>
    </citation>
    <scope>NUCLEOTIDE SEQUENCE</scope>
    <source>
        <strain evidence="2">GVMAG-S-1102244-55</strain>
    </source>
</reference>
<name>A0A6C0KFJ5_9ZZZZ</name>